<comment type="caution">
    <text evidence="1">The sequence shown here is derived from an EMBL/GenBank/DDBJ whole genome shotgun (WGS) entry which is preliminary data.</text>
</comment>
<keyword evidence="2" id="KW-1185">Reference proteome</keyword>
<gene>
    <name evidence="1" type="ORF">LY90DRAFT_515949</name>
</gene>
<dbReference type="EMBL" id="MCOG01000260">
    <property type="protein sequence ID" value="ORY21727.1"/>
    <property type="molecule type" value="Genomic_DNA"/>
</dbReference>
<protein>
    <submittedName>
        <fullName evidence="1">Uncharacterized protein</fullName>
    </submittedName>
</protein>
<dbReference type="Proteomes" id="UP000193920">
    <property type="component" value="Unassembled WGS sequence"/>
</dbReference>
<organism evidence="1 2">
    <name type="scientific">Neocallimastix californiae</name>
    <dbReference type="NCBI Taxonomy" id="1754190"/>
    <lineage>
        <taxon>Eukaryota</taxon>
        <taxon>Fungi</taxon>
        <taxon>Fungi incertae sedis</taxon>
        <taxon>Chytridiomycota</taxon>
        <taxon>Chytridiomycota incertae sedis</taxon>
        <taxon>Neocallimastigomycetes</taxon>
        <taxon>Neocallimastigales</taxon>
        <taxon>Neocallimastigaceae</taxon>
        <taxon>Neocallimastix</taxon>
    </lineage>
</organism>
<dbReference type="AlphaFoldDB" id="A0A1Y2AHR0"/>
<accession>A0A1Y2AHR0</accession>
<sequence>MNYSCRITRKIFIQSDVPSTNFKVIIKVYGIKLLQSKSIFSTIFNNNKKSIIISRSNDTLFNSMTDLKSMSRENLSESVEVYLGEVSFQLTNIKFLRLSGVYPLSISSSSINLNTISSLKASKY</sequence>
<name>A0A1Y2AHR0_9FUNG</name>
<reference evidence="1 2" key="1">
    <citation type="submission" date="2016-08" db="EMBL/GenBank/DDBJ databases">
        <title>A Parts List for Fungal Cellulosomes Revealed by Comparative Genomics.</title>
        <authorList>
            <consortium name="DOE Joint Genome Institute"/>
            <person name="Haitjema C.H."/>
            <person name="Gilmore S.P."/>
            <person name="Henske J.K."/>
            <person name="Solomon K.V."/>
            <person name="De Groot R."/>
            <person name="Kuo A."/>
            <person name="Mondo S.J."/>
            <person name="Salamov A.A."/>
            <person name="Labutti K."/>
            <person name="Zhao Z."/>
            <person name="Chiniquy J."/>
            <person name="Barry K."/>
            <person name="Brewer H.M."/>
            <person name="Purvine S.O."/>
            <person name="Wright A.T."/>
            <person name="Boxma B."/>
            <person name="Van Alen T."/>
            <person name="Hackstein J.H."/>
            <person name="Baker S.E."/>
            <person name="Grigoriev I.V."/>
            <person name="O'Malley M.A."/>
        </authorList>
    </citation>
    <scope>NUCLEOTIDE SEQUENCE [LARGE SCALE GENOMIC DNA]</scope>
    <source>
        <strain evidence="1 2">G1</strain>
    </source>
</reference>
<proteinExistence type="predicted"/>
<evidence type="ECO:0000313" key="1">
    <source>
        <dbReference type="EMBL" id="ORY21727.1"/>
    </source>
</evidence>
<evidence type="ECO:0000313" key="2">
    <source>
        <dbReference type="Proteomes" id="UP000193920"/>
    </source>
</evidence>